<dbReference type="PANTHER" id="PTHR31286:SF178">
    <property type="entry name" value="DUF4283 DOMAIN-CONTAINING PROTEIN"/>
    <property type="match status" value="1"/>
</dbReference>
<keyword evidence="1" id="KW-0479">Metal-binding</keyword>
<dbReference type="AlphaFoldDB" id="A0AA88VV88"/>
<evidence type="ECO:0000256" key="1">
    <source>
        <dbReference type="PROSITE-ProRule" id="PRU00047"/>
    </source>
</evidence>
<dbReference type="Proteomes" id="UP001188597">
    <property type="component" value="Unassembled WGS sequence"/>
</dbReference>
<name>A0AA88VV88_9ASTE</name>
<reference evidence="3" key="1">
    <citation type="submission" date="2022-12" db="EMBL/GenBank/DDBJ databases">
        <title>Draft genome assemblies for two species of Escallonia (Escalloniales).</title>
        <authorList>
            <person name="Chanderbali A."/>
            <person name="Dervinis C."/>
            <person name="Anghel I."/>
            <person name="Soltis D."/>
            <person name="Soltis P."/>
            <person name="Zapata F."/>
        </authorList>
    </citation>
    <scope>NUCLEOTIDE SEQUENCE</scope>
    <source>
        <strain evidence="3">UCBG64.0493</strain>
        <tissue evidence="3">Leaf</tissue>
    </source>
</reference>
<keyword evidence="4" id="KW-1185">Reference proteome</keyword>
<dbReference type="InterPro" id="IPR025836">
    <property type="entry name" value="Zn_knuckle_CX2CX4HX4C"/>
</dbReference>
<dbReference type="Pfam" id="PF14392">
    <property type="entry name" value="zf-CCHC_4"/>
    <property type="match status" value="1"/>
</dbReference>
<protein>
    <recommendedName>
        <fullName evidence="2">CCHC-type domain-containing protein</fullName>
    </recommendedName>
</protein>
<dbReference type="PROSITE" id="PS50158">
    <property type="entry name" value="ZF_CCHC"/>
    <property type="match status" value="1"/>
</dbReference>
<dbReference type="GO" id="GO:0003676">
    <property type="term" value="F:nucleic acid binding"/>
    <property type="evidence" value="ECO:0007669"/>
    <property type="project" value="InterPro"/>
</dbReference>
<dbReference type="InterPro" id="IPR001878">
    <property type="entry name" value="Znf_CCHC"/>
</dbReference>
<keyword evidence="1" id="KW-0862">Zinc</keyword>
<dbReference type="EMBL" id="JAVXUP010001202">
    <property type="protein sequence ID" value="KAK3014662.1"/>
    <property type="molecule type" value="Genomic_DNA"/>
</dbReference>
<dbReference type="PANTHER" id="PTHR31286">
    <property type="entry name" value="GLYCINE-RICH CELL WALL STRUCTURAL PROTEIN 1.8-LIKE"/>
    <property type="match status" value="1"/>
</dbReference>
<keyword evidence="1" id="KW-0863">Zinc-finger</keyword>
<feature type="domain" description="CCHC-type" evidence="2">
    <location>
        <begin position="172"/>
        <end position="185"/>
    </location>
</feature>
<dbReference type="GO" id="GO:0008270">
    <property type="term" value="F:zinc ion binding"/>
    <property type="evidence" value="ECO:0007669"/>
    <property type="project" value="UniProtKB-KW"/>
</dbReference>
<organism evidence="3 4">
    <name type="scientific">Escallonia herrerae</name>
    <dbReference type="NCBI Taxonomy" id="1293975"/>
    <lineage>
        <taxon>Eukaryota</taxon>
        <taxon>Viridiplantae</taxon>
        <taxon>Streptophyta</taxon>
        <taxon>Embryophyta</taxon>
        <taxon>Tracheophyta</taxon>
        <taxon>Spermatophyta</taxon>
        <taxon>Magnoliopsida</taxon>
        <taxon>eudicotyledons</taxon>
        <taxon>Gunneridae</taxon>
        <taxon>Pentapetalae</taxon>
        <taxon>asterids</taxon>
        <taxon>campanulids</taxon>
        <taxon>Escalloniales</taxon>
        <taxon>Escalloniaceae</taxon>
        <taxon>Escallonia</taxon>
    </lineage>
</organism>
<sequence>MNPPTQSDILNLIAQTDRLNCSCEPIELEIDPNLTDAPSSLTLLGKIISDKPLNRNGIKNTLLKAWNPSGGLKIQEQDNRLLFSFNNEHEFQRVLDQRPWMTKNNVITIGKRIGDLVQIEMSKNGRIGEKGFMRLRVEVDVELPLAKGFALKRYGNEDAWIQFRYEHLSDFCYRCGHLGHVRKWCNHPRDPTEN</sequence>
<proteinExistence type="predicted"/>
<dbReference type="InterPro" id="IPR025558">
    <property type="entry name" value="DUF4283"/>
</dbReference>
<gene>
    <name evidence="3" type="ORF">RJ639_009557</name>
</gene>
<evidence type="ECO:0000313" key="3">
    <source>
        <dbReference type="EMBL" id="KAK3014662.1"/>
    </source>
</evidence>
<evidence type="ECO:0000259" key="2">
    <source>
        <dbReference type="PROSITE" id="PS50158"/>
    </source>
</evidence>
<comment type="caution">
    <text evidence="3">The sequence shown here is derived from an EMBL/GenBank/DDBJ whole genome shotgun (WGS) entry which is preliminary data.</text>
</comment>
<dbReference type="Pfam" id="PF14111">
    <property type="entry name" value="DUF4283"/>
    <property type="match status" value="1"/>
</dbReference>
<dbReference type="InterPro" id="IPR040256">
    <property type="entry name" value="At4g02000-like"/>
</dbReference>
<evidence type="ECO:0000313" key="4">
    <source>
        <dbReference type="Proteomes" id="UP001188597"/>
    </source>
</evidence>
<accession>A0AA88VV88</accession>